<dbReference type="InterPro" id="IPR017721">
    <property type="entry name" value="IorA"/>
</dbReference>
<organism evidence="8 9">
    <name type="scientific">Candidatus Desulfatibia profunda</name>
    <dbReference type="NCBI Taxonomy" id="2841695"/>
    <lineage>
        <taxon>Bacteria</taxon>
        <taxon>Pseudomonadati</taxon>
        <taxon>Thermodesulfobacteriota</taxon>
        <taxon>Desulfobacteria</taxon>
        <taxon>Desulfobacterales</taxon>
        <taxon>Desulfobacterales incertae sedis</taxon>
        <taxon>Candidatus Desulfatibia</taxon>
    </lineage>
</organism>
<dbReference type="InterPro" id="IPR002880">
    <property type="entry name" value="Pyrv_Fd/Flavodoxin_OxRdtase_N"/>
</dbReference>
<feature type="binding site" evidence="6">
    <location>
        <position position="554"/>
    </location>
    <ligand>
        <name>[4Fe-4S] cluster</name>
        <dbReference type="ChEBI" id="CHEBI:49883"/>
        <label>1</label>
    </ligand>
</feature>
<dbReference type="EC" id="1.2.7.8" evidence="5"/>
<keyword evidence="2 5" id="KW-0560">Oxidoreductase</keyword>
<proteinExistence type="predicted"/>
<dbReference type="GO" id="GO:0051539">
    <property type="term" value="F:4 iron, 4 sulfur cluster binding"/>
    <property type="evidence" value="ECO:0007669"/>
    <property type="project" value="UniProtKB-UniRule"/>
</dbReference>
<gene>
    <name evidence="8" type="ORF">H8E23_07245</name>
</gene>
<name>A0A8J6TM98_9BACT</name>
<evidence type="ECO:0000256" key="1">
    <source>
        <dbReference type="ARBA" id="ARBA00022723"/>
    </source>
</evidence>
<evidence type="ECO:0000259" key="7">
    <source>
        <dbReference type="PROSITE" id="PS51379"/>
    </source>
</evidence>
<feature type="binding site" evidence="6">
    <location>
        <position position="560"/>
    </location>
    <ligand>
        <name>[4Fe-4S] cluster</name>
        <dbReference type="ChEBI" id="CHEBI:49883"/>
        <label>1</label>
    </ligand>
</feature>
<dbReference type="GO" id="GO:0046872">
    <property type="term" value="F:metal ion binding"/>
    <property type="evidence" value="ECO:0007669"/>
    <property type="project" value="UniProtKB-UniRule"/>
</dbReference>
<accession>A0A8J6TM98</accession>
<feature type="binding site" evidence="6">
    <location>
        <position position="557"/>
    </location>
    <ligand>
        <name>[4Fe-4S] cluster</name>
        <dbReference type="ChEBI" id="CHEBI:49883"/>
        <label>1</label>
    </ligand>
</feature>
<dbReference type="GO" id="GO:0030976">
    <property type="term" value="F:thiamine pyrophosphate binding"/>
    <property type="evidence" value="ECO:0007669"/>
    <property type="project" value="InterPro"/>
</dbReference>
<dbReference type="Pfam" id="PF00037">
    <property type="entry name" value="Fer4"/>
    <property type="match status" value="1"/>
</dbReference>
<feature type="binding site" evidence="6">
    <location>
        <position position="595"/>
    </location>
    <ligand>
        <name>[4Fe-4S] cluster</name>
        <dbReference type="ChEBI" id="CHEBI:49883"/>
        <label>1</label>
    </ligand>
</feature>
<evidence type="ECO:0000256" key="2">
    <source>
        <dbReference type="ARBA" id="ARBA00023002"/>
    </source>
</evidence>
<evidence type="ECO:0000313" key="9">
    <source>
        <dbReference type="Proteomes" id="UP000603434"/>
    </source>
</evidence>
<keyword evidence="3 5" id="KW-0408">Iron</keyword>
<dbReference type="EMBL" id="JACNJH010000125">
    <property type="protein sequence ID" value="MBC8361176.1"/>
    <property type="molecule type" value="Genomic_DNA"/>
</dbReference>
<evidence type="ECO:0000313" key="8">
    <source>
        <dbReference type="EMBL" id="MBC8361176.1"/>
    </source>
</evidence>
<dbReference type="FunFam" id="3.40.50.970:FF:000039">
    <property type="entry name" value="Indolepyruvate oxidoreductase subunit IorA"/>
    <property type="match status" value="1"/>
</dbReference>
<dbReference type="InterPro" id="IPR017896">
    <property type="entry name" value="4Fe4S_Fe-S-bd"/>
</dbReference>
<dbReference type="Proteomes" id="UP000603434">
    <property type="component" value="Unassembled WGS sequence"/>
</dbReference>
<dbReference type="PIRSF" id="PIRSF006439">
    <property type="entry name" value="Indolepyruvate_ferr_oxidored"/>
    <property type="match status" value="1"/>
</dbReference>
<dbReference type="PANTHER" id="PTHR43710">
    <property type="entry name" value="2-HYDROXYACYL-COA LYASE"/>
    <property type="match status" value="1"/>
</dbReference>
<keyword evidence="5 6" id="KW-0004">4Fe-4S</keyword>
<keyword evidence="5" id="KW-0813">Transport</keyword>
<evidence type="ECO:0000256" key="6">
    <source>
        <dbReference type="PIRSR" id="PIRSR006439-50"/>
    </source>
</evidence>
<sequence>MTKRQLMLGNEAIARGLVENGCAVATSYPGTPASEILSSLTQWHKDSLNSMHLQWAVNEKVAFEIAYAGSMAGLRAAVSMKQVGLNVASDPLMSAAYLGVKGGFIVISADDPGLHSSQTEQDSRLMAMMAKIPVLDPDSPLQAKAMVAAAYELSETFEIPVMLRPTTRVCHARQDIPTADIQAVKRSAGFEKDPMRWAATPKFRFVLHQALEKKLKAISAYPKTAPLRLNQQANAPGAVVASGVAVAHAKEIMKDLNLWDALPFYQVLQPYPLHAEFISHLIDSYDEILVLEETTAVIEMQLADRHRVRGKLTHTVPNVGELLPEIIQDIIAEFAGMPSARVHLPAAAGKRPTLCAGCPHRASFFAIKKAAPKGIYTSDIGCYTLGLNLGAVDTVLCMGAAVSQAAGFYHAYKGEKKKPDIVATIGDSTFFHAGVPALIDAVVQKVRFVLVILDNQTTAMTGNQPTPATGIGAGGETLAAVDLESLVRGCGVKFCRAGDPYHLPEFIGLLKKAVKYSRQHGPAVVIARHPCLIDKLRKDAFKRQYLRVAVSDDCDGCGYCINHFECPALLLNAAEKQVHIDPILCSGCGVCRYVCPKGSIREVERDLSA</sequence>
<evidence type="ECO:0000256" key="4">
    <source>
        <dbReference type="ARBA" id="ARBA00023014"/>
    </source>
</evidence>
<dbReference type="AlphaFoldDB" id="A0A8J6TM98"/>
<comment type="cofactor">
    <cofactor evidence="5 6">
        <name>[4Fe-4S] cluster</name>
        <dbReference type="ChEBI" id="CHEBI:49883"/>
    </cofactor>
    <text evidence="5 6">Binds 2 [4Fe-4S] clusters. In this family the first cluster has a non-standard and varying [4Fe-4S] binding motif CX(2)CX(2)CX(4-5)CP.</text>
</comment>
<dbReference type="CDD" id="cd02008">
    <property type="entry name" value="TPP_IOR_alpha"/>
    <property type="match status" value="1"/>
</dbReference>
<evidence type="ECO:0000256" key="5">
    <source>
        <dbReference type="PIRNR" id="PIRNR006439"/>
    </source>
</evidence>
<dbReference type="PROSITE" id="PS00198">
    <property type="entry name" value="4FE4S_FER_1"/>
    <property type="match status" value="1"/>
</dbReference>
<dbReference type="InterPro" id="IPR011766">
    <property type="entry name" value="TPP_enzyme_TPP-bd"/>
</dbReference>
<comment type="function">
    <text evidence="5">Catalyzes the ferredoxin-dependent oxidative decarboxylation of arylpyruvates.</text>
</comment>
<dbReference type="SUPFAM" id="SSF54862">
    <property type="entry name" value="4Fe-4S ferredoxins"/>
    <property type="match status" value="1"/>
</dbReference>
<keyword evidence="4 5" id="KW-0411">Iron-sulfur</keyword>
<dbReference type="SUPFAM" id="SSF52518">
    <property type="entry name" value="Thiamin diphosphate-binding fold (THDP-binding)"/>
    <property type="match status" value="2"/>
</dbReference>
<dbReference type="Pfam" id="PF01855">
    <property type="entry name" value="POR_N"/>
    <property type="match status" value="1"/>
</dbReference>
<feature type="binding site" evidence="6">
    <location>
        <position position="591"/>
    </location>
    <ligand>
        <name>[4Fe-4S] cluster</name>
        <dbReference type="ChEBI" id="CHEBI:49883"/>
        <label>2</label>
    </ligand>
</feature>
<dbReference type="InterPro" id="IPR045025">
    <property type="entry name" value="HACL1-like"/>
</dbReference>
<protein>
    <recommendedName>
        <fullName evidence="5">Indolepyruvate oxidoreductase subunit IorA</fullName>
        <shortName evidence="5">IOR</shortName>
        <ecNumber evidence="5">1.2.7.8</ecNumber>
    </recommendedName>
    <alternativeName>
        <fullName evidence="5">Indolepyruvate ferredoxin oxidoreductase subunit alpha</fullName>
    </alternativeName>
</protein>
<dbReference type="Gene3D" id="3.30.70.20">
    <property type="match status" value="1"/>
</dbReference>
<dbReference type="InterPro" id="IPR029061">
    <property type="entry name" value="THDP-binding"/>
</dbReference>
<comment type="catalytic activity">
    <reaction evidence="5">
        <text>indole-3-pyruvate + 2 oxidized [2Fe-2S]-[ferredoxin] + CoA = (indol-3-yl)acetyl-CoA + 2 reduced [2Fe-2S]-[ferredoxin] + CO2 + H(+)</text>
        <dbReference type="Rhea" id="RHEA:12645"/>
        <dbReference type="Rhea" id="RHEA-COMP:10000"/>
        <dbReference type="Rhea" id="RHEA-COMP:10001"/>
        <dbReference type="ChEBI" id="CHEBI:15378"/>
        <dbReference type="ChEBI" id="CHEBI:16526"/>
        <dbReference type="ChEBI" id="CHEBI:17640"/>
        <dbReference type="ChEBI" id="CHEBI:33737"/>
        <dbReference type="ChEBI" id="CHEBI:33738"/>
        <dbReference type="ChEBI" id="CHEBI:57271"/>
        <dbReference type="ChEBI" id="CHEBI:57287"/>
        <dbReference type="EC" id="1.2.7.8"/>
    </reaction>
</comment>
<feature type="binding site" evidence="6">
    <location>
        <position position="585"/>
    </location>
    <ligand>
        <name>[4Fe-4S] cluster</name>
        <dbReference type="ChEBI" id="CHEBI:49883"/>
        <label>2</label>
    </ligand>
</feature>
<dbReference type="InterPro" id="IPR017900">
    <property type="entry name" value="4Fe4S_Fe_S_CS"/>
</dbReference>
<evidence type="ECO:0000256" key="3">
    <source>
        <dbReference type="ARBA" id="ARBA00023004"/>
    </source>
</evidence>
<dbReference type="PROSITE" id="PS51379">
    <property type="entry name" value="4FE4S_FER_2"/>
    <property type="match status" value="1"/>
</dbReference>
<keyword evidence="1 5" id="KW-0479">Metal-binding</keyword>
<feature type="binding site" evidence="6">
    <location>
        <position position="588"/>
    </location>
    <ligand>
        <name>[4Fe-4S] cluster</name>
        <dbReference type="ChEBI" id="CHEBI:49883"/>
        <label>2</label>
    </ligand>
</feature>
<comment type="caution">
    <text evidence="8">The sequence shown here is derived from an EMBL/GenBank/DDBJ whole genome shotgun (WGS) entry which is preliminary data.</text>
</comment>
<dbReference type="GO" id="GO:0043805">
    <property type="term" value="F:indolepyruvate ferredoxin oxidoreductase activity"/>
    <property type="evidence" value="ECO:0007669"/>
    <property type="project" value="UniProtKB-UniRule"/>
</dbReference>
<dbReference type="FunFam" id="3.40.50.970:FF:000116">
    <property type="entry name" value="Indolepyruvate oxidoreductase subunit IorA"/>
    <property type="match status" value="1"/>
</dbReference>
<dbReference type="Gene3D" id="3.40.50.970">
    <property type="match status" value="2"/>
</dbReference>
<dbReference type="Pfam" id="PF02775">
    <property type="entry name" value="TPP_enzyme_C"/>
    <property type="match status" value="1"/>
</dbReference>
<reference evidence="8 9" key="1">
    <citation type="submission" date="2020-08" db="EMBL/GenBank/DDBJ databases">
        <title>Bridging the membrane lipid divide: bacteria of the FCB group superphylum have the potential to synthesize archaeal ether lipids.</title>
        <authorList>
            <person name="Villanueva L."/>
            <person name="Von Meijenfeldt F.A.B."/>
            <person name="Westbye A.B."/>
            <person name="Yadav S."/>
            <person name="Hopmans E.C."/>
            <person name="Dutilh B.E."/>
            <person name="Sinninghe Damste J.S."/>
        </authorList>
    </citation>
    <scope>NUCLEOTIDE SEQUENCE [LARGE SCALE GENOMIC DNA]</scope>
    <source>
        <strain evidence="8">NIOZ-UU30</strain>
    </source>
</reference>
<dbReference type="GO" id="GO:0044281">
    <property type="term" value="P:small molecule metabolic process"/>
    <property type="evidence" value="ECO:0007669"/>
    <property type="project" value="UniProtKB-ARBA"/>
</dbReference>
<dbReference type="CDD" id="cd07034">
    <property type="entry name" value="TPP_PYR_PFOR_IOR-alpha_like"/>
    <property type="match status" value="1"/>
</dbReference>
<dbReference type="PANTHER" id="PTHR43710:SF7">
    <property type="entry name" value="INDOLEPYRUVATE OXIDOREDUCTASE SUBUNIT IORA"/>
    <property type="match status" value="1"/>
</dbReference>
<keyword evidence="5" id="KW-0249">Electron transport</keyword>
<feature type="domain" description="4Fe-4S ferredoxin-type" evidence="7">
    <location>
        <begin position="576"/>
        <end position="605"/>
    </location>
</feature>
<feature type="binding site" evidence="6">
    <location>
        <position position="566"/>
    </location>
    <ligand>
        <name>[4Fe-4S] cluster</name>
        <dbReference type="ChEBI" id="CHEBI:49883"/>
        <label>2</label>
    </ligand>
</feature>